<keyword evidence="9" id="KW-0238">DNA-binding</keyword>
<dbReference type="AlphaFoldDB" id="A0AA97KWL3"/>
<dbReference type="SUPFAM" id="SSF47353">
    <property type="entry name" value="Retrovirus capsid dimerization domain-like"/>
    <property type="match status" value="1"/>
</dbReference>
<dbReference type="PROSITE" id="PS50804">
    <property type="entry name" value="SCAN_BOX"/>
    <property type="match status" value="1"/>
</dbReference>
<evidence type="ECO:0000256" key="8">
    <source>
        <dbReference type="ARBA" id="ARBA00023015"/>
    </source>
</evidence>
<evidence type="ECO:0000313" key="17">
    <source>
        <dbReference type="RefSeq" id="XP_054834020.1"/>
    </source>
</evidence>
<dbReference type="InterPro" id="IPR038269">
    <property type="entry name" value="SCAN_sf"/>
</dbReference>
<evidence type="ECO:0000256" key="5">
    <source>
        <dbReference type="ARBA" id="ARBA00022737"/>
    </source>
</evidence>
<comment type="function">
    <text evidence="1">May be involved in transcriptional regulation.</text>
</comment>
<dbReference type="FunFam" id="3.30.160.60:FF:000027">
    <property type="entry name" value="zinc finger protein 3 homolog"/>
    <property type="match status" value="1"/>
</dbReference>
<evidence type="ECO:0000256" key="12">
    <source>
        <dbReference type="PROSITE-ProRule" id="PRU00042"/>
    </source>
</evidence>
<comment type="subcellular location">
    <subcellularLocation>
        <location evidence="2">Nucleus</location>
    </subcellularLocation>
</comment>
<dbReference type="PANTHER" id="PTHR24399">
    <property type="entry name" value="ZINC FINGER AND BTB DOMAIN-CONTAINING"/>
    <property type="match status" value="1"/>
</dbReference>
<feature type="domain" description="C2H2-type" evidence="14">
    <location>
        <begin position="485"/>
        <end position="512"/>
    </location>
</feature>
<keyword evidence="5" id="KW-0677">Repeat</keyword>
<dbReference type="PROSITE" id="PS50157">
    <property type="entry name" value="ZINC_FINGER_C2H2_2"/>
    <property type="match status" value="13"/>
</dbReference>
<feature type="domain" description="C2H2-type" evidence="14">
    <location>
        <begin position="513"/>
        <end position="540"/>
    </location>
</feature>
<evidence type="ECO:0000256" key="13">
    <source>
        <dbReference type="SAM" id="MobiDB-lite"/>
    </source>
</evidence>
<keyword evidence="11" id="KW-0539">Nucleus</keyword>
<evidence type="ECO:0000256" key="4">
    <source>
        <dbReference type="ARBA" id="ARBA00022723"/>
    </source>
</evidence>
<feature type="domain" description="SCAN box" evidence="15">
    <location>
        <begin position="151"/>
        <end position="229"/>
    </location>
</feature>
<evidence type="ECO:0000256" key="6">
    <source>
        <dbReference type="ARBA" id="ARBA00022771"/>
    </source>
</evidence>
<dbReference type="InterPro" id="IPR036236">
    <property type="entry name" value="Znf_C2H2_sf"/>
</dbReference>
<dbReference type="SMART" id="SM00431">
    <property type="entry name" value="SCAN"/>
    <property type="match status" value="1"/>
</dbReference>
<evidence type="ECO:0000256" key="2">
    <source>
        <dbReference type="ARBA" id="ARBA00004123"/>
    </source>
</evidence>
<feature type="domain" description="C2H2-type" evidence="14">
    <location>
        <begin position="737"/>
        <end position="764"/>
    </location>
</feature>
<dbReference type="GO" id="GO:0008270">
    <property type="term" value="F:zinc ion binding"/>
    <property type="evidence" value="ECO:0007669"/>
    <property type="project" value="UniProtKB-KW"/>
</dbReference>
<evidence type="ECO:0000256" key="3">
    <source>
        <dbReference type="ARBA" id="ARBA00006991"/>
    </source>
</evidence>
<feature type="domain" description="C2H2-type" evidence="14">
    <location>
        <begin position="821"/>
        <end position="848"/>
    </location>
</feature>
<keyword evidence="8" id="KW-0805">Transcription regulation</keyword>
<dbReference type="GO" id="GO:0001817">
    <property type="term" value="P:regulation of cytokine production"/>
    <property type="evidence" value="ECO:0007669"/>
    <property type="project" value="TreeGrafter"/>
</dbReference>
<dbReference type="RefSeq" id="XP_054834020.1">
    <property type="nucleotide sequence ID" value="XM_054978045.1"/>
</dbReference>
<dbReference type="PROSITE" id="PS00028">
    <property type="entry name" value="ZINC_FINGER_C2H2_1"/>
    <property type="match status" value="13"/>
</dbReference>
<feature type="domain" description="C2H2-type" evidence="14">
    <location>
        <begin position="541"/>
        <end position="568"/>
    </location>
</feature>
<feature type="domain" description="C2H2-type" evidence="14">
    <location>
        <begin position="681"/>
        <end position="708"/>
    </location>
</feature>
<keyword evidence="4" id="KW-0479">Metal-binding</keyword>
<sequence>MEEQDRTGPTLMETSGKVCHAFQDGYMREFLQRTPGEQVKQEPGEGSLQHWETQWQEFLKAVETPQSHWTSLQLPWEPTPWDDAKAFLASFEQVAEACRWPKEEWVARLLPALSCETEQVFINLDTRDRKDYGKVKVAILRWDAMRREKRRQCFRHFCYQEAEGPRGTYSRLQELCNGWLKVESHSKEQILELLILEQLLTILPPEIQSQVRECGPESCSQAVALAESLLLKNQEAQRCEEQVVFQETLEEAAGNISKAGRTPFGFELRHSCMETKQEEDENASLLAAESKVIRDNRKKCVLEDPELVAPFGTSTWKIGSQHCEQANACASKERTEHRQGIHPAGETDETIPCGDGHKASSETTVQTGNEWESEMEEKPSEIMSERSEHEELKGNCWDHDESKRQEGNILEKRTDKSILHQGGEFHKTQVQQENQTEKKRRKCIDAHWRTHTGEQPSKSLQFGKSYNQSRDLSECEKLHKGEKPYKCSECGKNFTRSTSLTSHKRVHTGEKPYKCTECGKNFTRSTTLTSHKRIHTGEKPYKCLECGKSFNRRTNLTSHRRMHTGEKPYKCSECGRRFGDQSSLVKHKRTHTGEKPYKCPECGKGFTTNTNLTSHQRMHTGEKPYRCSECGKNFTTSTNLTSHQRIHIGEKPYRCCECGKSFNQSTSLTSHQRIHTGERGYKCSECGKTFNQSAHLTSHQIIHTGEKPYKCSECGKSFNKSTNLIRHQRMHTGEKPHSCSDCGNHFSDKSSLIQHQRVHTGEKPFKCLECGKRFSHRGSLRAHQRLHTGERPYTCSDCSKSFCDQSSLIRHKRIHTGEKPYQCSECGKSFSQSTNLTLHQRMHARGAELPHDPPQTLTSEIAVLALWHL</sequence>
<feature type="domain" description="C2H2-type" evidence="14">
    <location>
        <begin position="793"/>
        <end position="820"/>
    </location>
</feature>
<dbReference type="GO" id="GO:0005654">
    <property type="term" value="C:nucleoplasm"/>
    <property type="evidence" value="ECO:0007669"/>
    <property type="project" value="TreeGrafter"/>
</dbReference>
<evidence type="ECO:0000256" key="1">
    <source>
        <dbReference type="ARBA" id="ARBA00003767"/>
    </source>
</evidence>
<dbReference type="InterPro" id="IPR013087">
    <property type="entry name" value="Znf_C2H2_type"/>
</dbReference>
<dbReference type="Gene3D" id="3.30.160.60">
    <property type="entry name" value="Classic Zinc Finger"/>
    <property type="match status" value="13"/>
</dbReference>
<keyword evidence="7" id="KW-0862">Zinc</keyword>
<name>A0AA97KWL3_EUBMA</name>
<keyword evidence="6 12" id="KW-0863">Zinc-finger</keyword>
<dbReference type="SMART" id="SM00355">
    <property type="entry name" value="ZnF_C2H2"/>
    <property type="match status" value="13"/>
</dbReference>
<dbReference type="FunFam" id="3.30.160.60:FF:000135">
    <property type="entry name" value="Zinc finger protein 358"/>
    <property type="match status" value="1"/>
</dbReference>
<dbReference type="PANTHER" id="PTHR24399:SF73">
    <property type="entry name" value="ZINC FINGER PROTEIN 572"/>
    <property type="match status" value="1"/>
</dbReference>
<dbReference type="FunFam" id="3.30.160.60:FF:002343">
    <property type="entry name" value="Zinc finger protein 33A"/>
    <property type="match status" value="5"/>
</dbReference>
<evidence type="ECO:0000259" key="15">
    <source>
        <dbReference type="PROSITE" id="PS50804"/>
    </source>
</evidence>
<dbReference type="FunFam" id="1.10.4020.10:FF:000001">
    <property type="entry name" value="zinc finger protein 263 isoform X1"/>
    <property type="match status" value="1"/>
</dbReference>
<feature type="domain" description="C2H2-type" evidence="14">
    <location>
        <begin position="625"/>
        <end position="652"/>
    </location>
</feature>
<dbReference type="FunFam" id="3.30.160.60:FF:002090">
    <property type="entry name" value="Zinc finger protein 473"/>
    <property type="match status" value="1"/>
</dbReference>
<proteinExistence type="inferred from homology"/>
<dbReference type="FunFam" id="3.30.160.60:FF:003000">
    <property type="entry name" value="Zinc finger and SCAN domain-containing 20"/>
    <property type="match status" value="1"/>
</dbReference>
<keyword evidence="16" id="KW-1185">Reference proteome</keyword>
<dbReference type="Proteomes" id="UP001190640">
    <property type="component" value="Chromosome 4"/>
</dbReference>
<dbReference type="FunFam" id="3.30.160.60:FF:002063">
    <property type="entry name" value="RB associated KRAB zinc finger"/>
    <property type="match status" value="1"/>
</dbReference>
<keyword evidence="10" id="KW-0804">Transcription</keyword>
<dbReference type="GO" id="GO:0000978">
    <property type="term" value="F:RNA polymerase II cis-regulatory region sequence-specific DNA binding"/>
    <property type="evidence" value="ECO:0007669"/>
    <property type="project" value="TreeGrafter"/>
</dbReference>
<dbReference type="Pfam" id="PF02023">
    <property type="entry name" value="SCAN"/>
    <property type="match status" value="1"/>
</dbReference>
<dbReference type="GO" id="GO:0001227">
    <property type="term" value="F:DNA-binding transcription repressor activity, RNA polymerase II-specific"/>
    <property type="evidence" value="ECO:0007669"/>
    <property type="project" value="TreeGrafter"/>
</dbReference>
<reference evidence="17" key="1">
    <citation type="submission" date="2025-08" db="UniProtKB">
        <authorList>
            <consortium name="RefSeq"/>
        </authorList>
    </citation>
    <scope>IDENTIFICATION</scope>
    <source>
        <tissue evidence="17">Blood</tissue>
    </source>
</reference>
<dbReference type="KEGG" id="emc:129328768"/>
<dbReference type="GO" id="GO:0002682">
    <property type="term" value="P:regulation of immune system process"/>
    <property type="evidence" value="ECO:0007669"/>
    <property type="project" value="TreeGrafter"/>
</dbReference>
<evidence type="ECO:0000313" key="16">
    <source>
        <dbReference type="Proteomes" id="UP001190640"/>
    </source>
</evidence>
<dbReference type="GeneID" id="129328768"/>
<dbReference type="InterPro" id="IPR003309">
    <property type="entry name" value="SCAN_dom"/>
</dbReference>
<comment type="similarity">
    <text evidence="3">Belongs to the krueppel C2H2-type zinc-finger protein family.</text>
</comment>
<dbReference type="Gene3D" id="1.10.4020.10">
    <property type="entry name" value="DNA breaking-rejoining enzymes"/>
    <property type="match status" value="1"/>
</dbReference>
<dbReference type="Pfam" id="PF00096">
    <property type="entry name" value="zf-C2H2"/>
    <property type="match status" value="13"/>
</dbReference>
<dbReference type="FunFam" id="3.30.160.60:FF:001343">
    <property type="entry name" value="Zinc finger protein 568"/>
    <property type="match status" value="1"/>
</dbReference>
<feature type="domain" description="C2H2-type" evidence="14">
    <location>
        <begin position="597"/>
        <end position="624"/>
    </location>
</feature>
<evidence type="ECO:0000259" key="14">
    <source>
        <dbReference type="PROSITE" id="PS50157"/>
    </source>
</evidence>
<dbReference type="FunFam" id="3.30.160.60:FF:001442">
    <property type="entry name" value="zinc finger protein 696"/>
    <property type="match status" value="1"/>
</dbReference>
<feature type="region of interest" description="Disordered" evidence="13">
    <location>
        <begin position="339"/>
        <end position="380"/>
    </location>
</feature>
<organism evidence="16 17">
    <name type="scientific">Eublepharis macularius</name>
    <name type="common">Leopard gecko</name>
    <name type="synonym">Cyrtodactylus macularius</name>
    <dbReference type="NCBI Taxonomy" id="481883"/>
    <lineage>
        <taxon>Eukaryota</taxon>
        <taxon>Metazoa</taxon>
        <taxon>Chordata</taxon>
        <taxon>Craniata</taxon>
        <taxon>Vertebrata</taxon>
        <taxon>Euteleostomi</taxon>
        <taxon>Lepidosauria</taxon>
        <taxon>Squamata</taxon>
        <taxon>Bifurcata</taxon>
        <taxon>Gekkota</taxon>
        <taxon>Eublepharidae</taxon>
        <taxon>Eublepharinae</taxon>
        <taxon>Eublepharis</taxon>
    </lineage>
</organism>
<feature type="domain" description="C2H2-type" evidence="14">
    <location>
        <begin position="653"/>
        <end position="680"/>
    </location>
</feature>
<feature type="domain" description="C2H2-type" evidence="14">
    <location>
        <begin position="569"/>
        <end position="596"/>
    </location>
</feature>
<dbReference type="FunFam" id="3.30.160.60:FF:003095">
    <property type="match status" value="1"/>
</dbReference>
<feature type="domain" description="C2H2-type" evidence="14">
    <location>
        <begin position="709"/>
        <end position="736"/>
    </location>
</feature>
<gene>
    <name evidence="17" type="primary">LOC129328768</name>
</gene>
<evidence type="ECO:0000256" key="11">
    <source>
        <dbReference type="ARBA" id="ARBA00023242"/>
    </source>
</evidence>
<feature type="domain" description="C2H2-type" evidence="14">
    <location>
        <begin position="765"/>
        <end position="792"/>
    </location>
</feature>
<protein>
    <submittedName>
        <fullName evidence="17">Zinc finger protein 85-like</fullName>
    </submittedName>
</protein>
<evidence type="ECO:0000256" key="9">
    <source>
        <dbReference type="ARBA" id="ARBA00023125"/>
    </source>
</evidence>
<dbReference type="SUPFAM" id="SSF57667">
    <property type="entry name" value="beta-beta-alpha zinc fingers"/>
    <property type="match status" value="8"/>
</dbReference>
<evidence type="ECO:0000256" key="10">
    <source>
        <dbReference type="ARBA" id="ARBA00023163"/>
    </source>
</evidence>
<accession>A0AA97KWL3</accession>
<evidence type="ECO:0000256" key="7">
    <source>
        <dbReference type="ARBA" id="ARBA00022833"/>
    </source>
</evidence>